<dbReference type="RefSeq" id="WP_067880601.1">
    <property type="nucleotide sequence ID" value="NZ_JAAXOP010000007.1"/>
</dbReference>
<organism evidence="2 3">
    <name type="scientific">Nocardia vermiculata</name>
    <dbReference type="NCBI Taxonomy" id="257274"/>
    <lineage>
        <taxon>Bacteria</taxon>
        <taxon>Bacillati</taxon>
        <taxon>Actinomycetota</taxon>
        <taxon>Actinomycetes</taxon>
        <taxon>Mycobacteriales</taxon>
        <taxon>Nocardiaceae</taxon>
        <taxon>Nocardia</taxon>
    </lineage>
</organism>
<protein>
    <submittedName>
        <fullName evidence="2">Helix-turn-helix domain-containing protein</fullName>
    </submittedName>
</protein>
<dbReference type="CDD" id="cd00093">
    <property type="entry name" value="HTH_XRE"/>
    <property type="match status" value="1"/>
</dbReference>
<dbReference type="EMBL" id="JAAXOP010000007">
    <property type="protein sequence ID" value="NKY51408.1"/>
    <property type="molecule type" value="Genomic_DNA"/>
</dbReference>
<evidence type="ECO:0000313" key="2">
    <source>
        <dbReference type="EMBL" id="NKY51408.1"/>
    </source>
</evidence>
<dbReference type="Proteomes" id="UP000565711">
    <property type="component" value="Unassembled WGS sequence"/>
</dbReference>
<evidence type="ECO:0000313" key="3">
    <source>
        <dbReference type="Proteomes" id="UP000565711"/>
    </source>
</evidence>
<dbReference type="Pfam" id="PF19054">
    <property type="entry name" value="DUF5753"/>
    <property type="match status" value="1"/>
</dbReference>
<dbReference type="InterPro" id="IPR010982">
    <property type="entry name" value="Lambda_DNA-bd_dom_sf"/>
</dbReference>
<keyword evidence="3" id="KW-1185">Reference proteome</keyword>
<dbReference type="InterPro" id="IPR043917">
    <property type="entry name" value="DUF5753"/>
</dbReference>
<reference evidence="2 3" key="1">
    <citation type="submission" date="2020-04" db="EMBL/GenBank/DDBJ databases">
        <title>MicrobeNet Type strains.</title>
        <authorList>
            <person name="Nicholson A.C."/>
        </authorList>
    </citation>
    <scope>NUCLEOTIDE SEQUENCE [LARGE SCALE GENOMIC DNA]</scope>
    <source>
        <strain evidence="2 3">JCM 12354</strain>
    </source>
</reference>
<dbReference type="InterPro" id="IPR001387">
    <property type="entry name" value="Cro/C1-type_HTH"/>
</dbReference>
<comment type="caution">
    <text evidence="2">The sequence shown here is derived from an EMBL/GenBank/DDBJ whole genome shotgun (WGS) entry which is preliminary data.</text>
</comment>
<proteinExistence type="predicted"/>
<dbReference type="GO" id="GO:0003677">
    <property type="term" value="F:DNA binding"/>
    <property type="evidence" value="ECO:0007669"/>
    <property type="project" value="InterPro"/>
</dbReference>
<name>A0A846Y2C0_9NOCA</name>
<sequence>MSESGSTVPRRQLGRYLRDLRTQVGMTIPEVAKLVERSSSTVQRYEVGDFPAKIRTVEIREMCLALGADETMTSALMGLAQQANVPNWWHEYGDLIPNDFNVYMGLEAATERMTSYSPDAVLGILQCPEYARVLAHSVHPDSTPEELDQLIHLKKRRQTLITRKRRPVTLNAVLGEATLRRIVGNKRVMNRQLKHLADLSTLPNVTLHVLPFAAGIPSGDPLGLFTVLDFGARTKGQPIEPSVVYMENLTGDMYLQKQGDVDRYHEAHLALQRAALDEKASRDLIRQVTREHAA</sequence>
<evidence type="ECO:0000259" key="1">
    <source>
        <dbReference type="Pfam" id="PF19054"/>
    </source>
</evidence>
<gene>
    <name evidence="2" type="ORF">HGA08_14380</name>
</gene>
<feature type="domain" description="DUF5753" evidence="1">
    <location>
        <begin position="103"/>
        <end position="287"/>
    </location>
</feature>
<dbReference type="Pfam" id="PF13560">
    <property type="entry name" value="HTH_31"/>
    <property type="match status" value="1"/>
</dbReference>
<dbReference type="SUPFAM" id="SSF47413">
    <property type="entry name" value="lambda repressor-like DNA-binding domains"/>
    <property type="match status" value="1"/>
</dbReference>
<accession>A0A846Y2C0</accession>
<dbReference type="Gene3D" id="1.10.260.40">
    <property type="entry name" value="lambda repressor-like DNA-binding domains"/>
    <property type="match status" value="1"/>
</dbReference>
<dbReference type="AlphaFoldDB" id="A0A846Y2C0"/>